<dbReference type="InterPro" id="IPR002831">
    <property type="entry name" value="Tscrpt_reg_TrmB_N"/>
</dbReference>
<evidence type="ECO:0000313" key="3">
    <source>
        <dbReference type="Proteomes" id="UP000194873"/>
    </source>
</evidence>
<dbReference type="SUPFAM" id="SSF46785">
    <property type="entry name" value="Winged helix' DNA-binding domain"/>
    <property type="match status" value="1"/>
</dbReference>
<name>A0A243W531_9BACT</name>
<sequence>MRKDKELLIELGLNDLEAEVYGFLLQHPEAWTGYKIGKKLGKPTANVYKALDSLAKKGAILMEDQASRQGKAVPIDEFCALVEASIRRKSAAARHVFTQPKSATYDERSYQLHSVELVLEKARQMLASCQAVVMLDVFPQVATLLTAEVAAVVARGIQVYLQVYEPLTMPGAEVVLIDLQPQVNVLSYWRSQQLNLIVDGKEHLLALLSDRLGEVYQASWSKNLYLSSMLHMGFSNHYTVARLRQLPGGAEYAQQVQAILQQQSILSSGAVPGVSEMLTRYGLQ</sequence>
<reference evidence="2 3" key="1">
    <citation type="submission" date="2017-01" db="EMBL/GenBank/DDBJ databases">
        <title>A new Hymenobacter.</title>
        <authorList>
            <person name="Liang Y."/>
            <person name="Feng F."/>
        </authorList>
    </citation>
    <scope>NUCLEOTIDE SEQUENCE [LARGE SCALE GENOMIC DNA]</scope>
    <source>
        <strain evidence="2">MIMBbqt21</strain>
    </source>
</reference>
<keyword evidence="3" id="KW-1185">Reference proteome</keyword>
<dbReference type="RefSeq" id="WP_086597611.1">
    <property type="nucleotide sequence ID" value="NZ_MTSE01000114.1"/>
</dbReference>
<dbReference type="Proteomes" id="UP000194873">
    <property type="component" value="Unassembled WGS sequence"/>
</dbReference>
<organism evidence="2 3">
    <name type="scientific">Hymenobacter crusticola</name>
    <dbReference type="NCBI Taxonomy" id="1770526"/>
    <lineage>
        <taxon>Bacteria</taxon>
        <taxon>Pseudomonadati</taxon>
        <taxon>Bacteroidota</taxon>
        <taxon>Cytophagia</taxon>
        <taxon>Cytophagales</taxon>
        <taxon>Hymenobacteraceae</taxon>
        <taxon>Hymenobacter</taxon>
    </lineage>
</organism>
<evidence type="ECO:0000259" key="1">
    <source>
        <dbReference type="Pfam" id="PF01978"/>
    </source>
</evidence>
<dbReference type="InterPro" id="IPR036390">
    <property type="entry name" value="WH_DNA-bd_sf"/>
</dbReference>
<dbReference type="OrthoDB" id="1493540at2"/>
<dbReference type="PANTHER" id="PTHR34293:SF1">
    <property type="entry name" value="HTH-TYPE TRANSCRIPTIONAL REGULATOR TRMBL2"/>
    <property type="match status" value="1"/>
</dbReference>
<dbReference type="Pfam" id="PF01978">
    <property type="entry name" value="TrmB"/>
    <property type="match status" value="1"/>
</dbReference>
<accession>A0A243W531</accession>
<dbReference type="EMBL" id="MTSE01000114">
    <property type="protein sequence ID" value="OUJ65570.1"/>
    <property type="molecule type" value="Genomic_DNA"/>
</dbReference>
<dbReference type="InterPro" id="IPR051797">
    <property type="entry name" value="TrmB-like"/>
</dbReference>
<protein>
    <recommendedName>
        <fullName evidence="1">Transcription regulator TrmB N-terminal domain-containing protein</fullName>
    </recommendedName>
</protein>
<comment type="caution">
    <text evidence="2">The sequence shown here is derived from an EMBL/GenBank/DDBJ whole genome shotgun (WGS) entry which is preliminary data.</text>
</comment>
<dbReference type="InterPro" id="IPR036388">
    <property type="entry name" value="WH-like_DNA-bd_sf"/>
</dbReference>
<dbReference type="Gene3D" id="1.10.10.10">
    <property type="entry name" value="Winged helix-like DNA-binding domain superfamily/Winged helix DNA-binding domain"/>
    <property type="match status" value="1"/>
</dbReference>
<feature type="domain" description="Transcription regulator TrmB N-terminal" evidence="1">
    <location>
        <begin position="10"/>
        <end position="67"/>
    </location>
</feature>
<dbReference type="AlphaFoldDB" id="A0A243W531"/>
<evidence type="ECO:0000313" key="2">
    <source>
        <dbReference type="EMBL" id="OUJ65570.1"/>
    </source>
</evidence>
<proteinExistence type="predicted"/>
<dbReference type="PANTHER" id="PTHR34293">
    <property type="entry name" value="HTH-TYPE TRANSCRIPTIONAL REGULATOR TRMBL2"/>
    <property type="match status" value="1"/>
</dbReference>
<gene>
    <name evidence="2" type="ORF">BXP70_29155</name>
</gene>